<feature type="region of interest" description="Disordered" evidence="3">
    <location>
        <begin position="435"/>
        <end position="461"/>
    </location>
</feature>
<comment type="caution">
    <text evidence="5">The sequence shown here is derived from an EMBL/GenBank/DDBJ whole genome shotgun (WGS) entry which is preliminary data.</text>
</comment>
<dbReference type="SUPFAM" id="SSF54495">
    <property type="entry name" value="UBC-like"/>
    <property type="match status" value="1"/>
</dbReference>
<feature type="region of interest" description="Disordered" evidence="3">
    <location>
        <begin position="1"/>
        <end position="29"/>
    </location>
</feature>
<feature type="region of interest" description="Disordered" evidence="3">
    <location>
        <begin position="52"/>
        <end position="71"/>
    </location>
</feature>
<dbReference type="EMBL" id="LIAE01010486">
    <property type="protein sequence ID" value="PAV60099.1"/>
    <property type="molecule type" value="Genomic_DNA"/>
</dbReference>
<proteinExistence type="predicted"/>
<dbReference type="STRING" id="2018661.A0A2A2JEV1"/>
<dbReference type="Gene3D" id="3.10.110.10">
    <property type="entry name" value="Ubiquitin Conjugating Enzyme"/>
    <property type="match status" value="1"/>
</dbReference>
<name>A0A2A2JEV1_9BILA</name>
<dbReference type="OrthoDB" id="47801at2759"/>
<sequence>MSSDNQNQQKAEPSTASSRSSGSGTGHLGIAVGAGSTSEYIMNFQPAFLDSSTGEHNMSTDDFEDDKSSTSETFDMNTFEPIIKNVIISTDFDRPLAQEEDLVVFNQGKNAGNYVIGTIKRHHECCVLDPADQMNQLTGGRVTRVKNIFKNNSEKRLVEETCLVYRHFAKSDAVLRFRNKYATDPAKRRMRIADMANVTKDVGIVIDTKVVADILVLPEKTRVLRNVLITQEKTIEFINLFSQANFIFFNGWFGNLREAEEEVVVSTVFNSETYRVILPMGNGTTSFGVEMIRPGVDNGKAFYVGESVKIYLSDLLGKRAKWERTAPYRLVAKKKRNRDAQAACIIEEIRTKSVIVDWITSPSCTERPPEKIDSDLDKIKRIHLQLPPQYVAHDRLEFSSQNIKPEQLTTLKEWKAKLKEEFSTHFEKAVDFLSQKNSRKSKSRGNTPMDESSEPIAKNARLDEDAMRNALKDAEAEQTDVAMEENDANLEAEEVEEADGGVKEQESAKKRKIVKKKRGGFYPRKVRKRKETVHQKAPEIGNEDLTELLGQTFIGEILRPYMTCDLQMLDGSIVHNVPSYELQIYELDLDQMDHIPGVIVIKKDCKNPDDEFGIIMKVDAEERSCLVRWFARKGINECALKCEEECTLFEIMRHSVYNRDLIGHYAVSLKSDFGTRDADRMICQVMENLDDGKQRVRYFDGTEDFLWPFEMTTVNLDDVDFDMDDEGPTLITSLSINGTSTSRESFGETFNEFISSIDENNKDRFEVYGKMIKKFVCRSSPSHVSENPKEYIMGFIFRLMTKEIERSYKDRHTESQMRGNLIHVISLILLNVLLDMNSEAIKTVFSAFDFFFNLSTKQADLLEFIERFKENQNNVKMTEGVTPEQAKYYFEVGVEFYDHLMTICKKVVDDNLLKGPHKFKDGRKLAQLICPVIAYTADRYKFDSFKLPDESGASDPNMRYPLHSIQQIINIVLSTKSSTTDFPETMSQKMHPVLPPAECNSQLFNFWKELNQSVEKNLHEDTAAGDKPTTSSASHFASSSNSAAALLRQLDPVNPHANCMQKSSLVSHLKFAVSLGELETIIQGTDEDFLHSCMILICELAGHYNDDSVIDGGSEMAKFCFGEEVELFRKFHEAIRHRYHNKEWETFVLLLTSVQMLEKFGLVQIPDTADVEDLCEQLHPHNFFPKAMADEKKKGALCAMVELFGRRLFDVMFVISEYLQLHSEETANSLKAFLENRNKTLHPMLLYRQLLQCVKEQLPALHEEAKKSMLTSISTTPSVLGGSFEVLDECTDHAFLSKPPSVNIGMSRTLAKEYRLLSDLPSGIHAHYIANSREQLNPNLYQEGKICTSLLGTWDGVGVEKWDPSKSNLLQVALSIQALILVRDPFFNEAGYENRRNEPESLDHSKRYNEVASVNSLEYLIKSYEFPRAYVADVIRSHIRQEYPGLRQRLQRIAAGEMPKYDVMMSKGFRMAIEKMVQRMDEVIGPVDSTTTKSVQTNVKMEEAGCSKKDMNELVKEEDEGKTNENTIFLVLSKRKCLGDDEHPSHEVFDVKLNSTGEHND</sequence>
<accession>A0A2A2JEV1</accession>
<gene>
    <name evidence="5" type="ORF">WR25_13956</name>
</gene>
<keyword evidence="1" id="KW-0808">Transferase</keyword>
<evidence type="ECO:0000256" key="1">
    <source>
        <dbReference type="ARBA" id="ARBA00022679"/>
    </source>
</evidence>
<organism evidence="5 6">
    <name type="scientific">Diploscapter pachys</name>
    <dbReference type="NCBI Taxonomy" id="2018661"/>
    <lineage>
        <taxon>Eukaryota</taxon>
        <taxon>Metazoa</taxon>
        <taxon>Ecdysozoa</taxon>
        <taxon>Nematoda</taxon>
        <taxon>Chromadorea</taxon>
        <taxon>Rhabditida</taxon>
        <taxon>Rhabditina</taxon>
        <taxon>Rhabditomorpha</taxon>
        <taxon>Rhabditoidea</taxon>
        <taxon>Rhabditidae</taxon>
        <taxon>Diploscapter</taxon>
    </lineage>
</organism>
<dbReference type="PANTHER" id="PTHR46116:SF15">
    <property type="entry name" value="(E3-INDEPENDENT) E2 UBIQUITIN-CONJUGATING ENZYME"/>
    <property type="match status" value="1"/>
</dbReference>
<dbReference type="GO" id="GO:0061631">
    <property type="term" value="F:ubiquitin conjugating enzyme activity"/>
    <property type="evidence" value="ECO:0007669"/>
    <property type="project" value="TreeGrafter"/>
</dbReference>
<evidence type="ECO:0000313" key="6">
    <source>
        <dbReference type="Proteomes" id="UP000218231"/>
    </source>
</evidence>
<feature type="domain" description="UBE2O-like SH3-B" evidence="4">
    <location>
        <begin position="593"/>
        <end position="654"/>
    </location>
</feature>
<evidence type="ECO:0000313" key="5">
    <source>
        <dbReference type="EMBL" id="PAV60099.1"/>
    </source>
</evidence>
<keyword evidence="2" id="KW-0833">Ubl conjugation pathway</keyword>
<dbReference type="InterPro" id="IPR016135">
    <property type="entry name" value="UBQ-conjugating_enzyme/RWD"/>
</dbReference>
<dbReference type="Proteomes" id="UP000218231">
    <property type="component" value="Unassembled WGS sequence"/>
</dbReference>
<dbReference type="Pfam" id="PF23043">
    <property type="entry name" value="SH3-B_UBE2O"/>
    <property type="match status" value="1"/>
</dbReference>
<evidence type="ECO:0000256" key="2">
    <source>
        <dbReference type="ARBA" id="ARBA00022786"/>
    </source>
</evidence>
<feature type="compositionally biased region" description="Polar residues" evidence="3">
    <location>
        <begin position="1"/>
        <end position="12"/>
    </location>
</feature>
<dbReference type="PANTHER" id="PTHR46116">
    <property type="entry name" value="(E3-INDEPENDENT) E2 UBIQUITIN-CONJUGATING ENZYME"/>
    <property type="match status" value="1"/>
</dbReference>
<evidence type="ECO:0000256" key="3">
    <source>
        <dbReference type="SAM" id="MobiDB-lite"/>
    </source>
</evidence>
<evidence type="ECO:0000259" key="4">
    <source>
        <dbReference type="Pfam" id="PF23043"/>
    </source>
</evidence>
<reference evidence="5 6" key="1">
    <citation type="journal article" date="2017" name="Curr. Biol.">
        <title>Genome architecture and evolution of a unichromosomal asexual nematode.</title>
        <authorList>
            <person name="Fradin H."/>
            <person name="Zegar C."/>
            <person name="Gutwein M."/>
            <person name="Lucas J."/>
            <person name="Kovtun M."/>
            <person name="Corcoran D."/>
            <person name="Baugh L.R."/>
            <person name="Kiontke K."/>
            <person name="Gunsalus K."/>
            <person name="Fitch D.H."/>
            <person name="Piano F."/>
        </authorList>
    </citation>
    <scope>NUCLEOTIDE SEQUENCE [LARGE SCALE GENOMIC DNA]</scope>
    <source>
        <strain evidence="5">PF1309</strain>
    </source>
</reference>
<keyword evidence="6" id="KW-1185">Reference proteome</keyword>
<dbReference type="InterPro" id="IPR057733">
    <property type="entry name" value="UBE2O-like_SH3-B"/>
</dbReference>
<protein>
    <recommendedName>
        <fullName evidence="4">UBE2O-like SH3-B domain-containing protein</fullName>
    </recommendedName>
</protein>